<dbReference type="EMBL" id="VIBQ01000073">
    <property type="protein sequence ID" value="KAB8611426.1"/>
    <property type="molecule type" value="Genomic_DNA"/>
</dbReference>
<proteinExistence type="predicted"/>
<keyword evidence="7" id="KW-1185">Reference proteome</keyword>
<dbReference type="InterPro" id="IPR053065">
    <property type="entry name" value="Archenteron_Induction-Rel"/>
</dbReference>
<evidence type="ECO:0000256" key="1">
    <source>
        <dbReference type="SAM" id="MobiDB-lite"/>
    </source>
</evidence>
<name>A0A5N6L2F7_9ROSI</name>
<dbReference type="OrthoDB" id="5583277at2759"/>
<dbReference type="InterPro" id="IPR049205">
    <property type="entry name" value="Vps3844_N"/>
</dbReference>
<evidence type="ECO:0000256" key="2">
    <source>
        <dbReference type="SAM" id="Phobius"/>
    </source>
</evidence>
<feature type="chain" id="PRO_5024404639" evidence="3">
    <location>
        <begin position="21"/>
        <end position="407"/>
    </location>
</feature>
<dbReference type="PANTHER" id="PTHR36853:SF1">
    <property type="entry name" value="DUF3844 DOMAIN-CONTAINING PROTEIN"/>
    <property type="match status" value="1"/>
</dbReference>
<dbReference type="AlphaFoldDB" id="A0A5N6L2F7"/>
<feature type="signal peptide" evidence="3">
    <location>
        <begin position="1"/>
        <end position="20"/>
    </location>
</feature>
<dbReference type="Proteomes" id="UP000327013">
    <property type="component" value="Unassembled WGS sequence"/>
</dbReference>
<feature type="transmembrane region" description="Helical" evidence="2">
    <location>
        <begin position="364"/>
        <end position="387"/>
    </location>
</feature>
<feature type="region of interest" description="Disordered" evidence="1">
    <location>
        <begin position="220"/>
        <end position="239"/>
    </location>
</feature>
<protein>
    <submittedName>
        <fullName evidence="6">Uncharacterized protein</fullName>
    </submittedName>
</protein>
<dbReference type="InterPro" id="IPR024382">
    <property type="entry name" value="Vps3844_C"/>
</dbReference>
<dbReference type="Pfam" id="PF21656">
    <property type="entry name" value="DUF6859"/>
    <property type="match status" value="1"/>
</dbReference>
<sequence>MKLQAGSLLAPLLLAAPAAARLAHVYIADPNPSSASVPSFSASTARLIFARRLGLSQFHSLTQEDAHGEAIPALNVYGGVSDGLFGSKSAAPSRSLVFVEGYEDHNEILPEELIKNTMRFSIDAVPTPQENAKLIQDLQDQHTVLRAQQTQSSFSSSELVEIETLAKGHAGPNEEVKSHLKQLLDSDARPIIVLMDPIPTGIFSKRTVSNWGKYKTVMRRQSEFSSGRPDITPEMPVDPVEVEVAPEDEETLTSETSDRPSPDYDWVDVQQDDDDHDGEDRRNTTAPRGILPQCYTSESSCRKTTNDCSGHGSCKSKYRYVEGPKTVECFACRCDASSQGEGSAKSITYWSGPACQKRDVSTPFWLLSGITIGLVLVISWGIGLLYAMGQEELPSVIGAGVALPRPK</sequence>
<accession>A0A5N6L2F7</accession>
<evidence type="ECO:0000259" key="4">
    <source>
        <dbReference type="Pfam" id="PF12955"/>
    </source>
</evidence>
<feature type="domain" description="Vacuolar sorting protein Vps3844 N-terminal" evidence="5">
    <location>
        <begin position="38"/>
        <end position="141"/>
    </location>
</feature>
<gene>
    <name evidence="6" type="ORF">FH972_025931</name>
</gene>
<keyword evidence="2" id="KW-0472">Membrane</keyword>
<evidence type="ECO:0000313" key="7">
    <source>
        <dbReference type="Proteomes" id="UP000327013"/>
    </source>
</evidence>
<dbReference type="Pfam" id="PF12955">
    <property type="entry name" value="Vps3844_C"/>
    <property type="match status" value="1"/>
</dbReference>
<keyword evidence="3" id="KW-0732">Signal</keyword>
<dbReference type="PANTHER" id="PTHR36853">
    <property type="entry name" value="EXPRESSED PROTEIN"/>
    <property type="match status" value="1"/>
</dbReference>
<keyword evidence="2" id="KW-0812">Transmembrane</keyword>
<comment type="caution">
    <text evidence="6">The sequence shown here is derived from an EMBL/GenBank/DDBJ whole genome shotgun (WGS) entry which is preliminary data.</text>
</comment>
<dbReference type="GO" id="GO:0005783">
    <property type="term" value="C:endoplasmic reticulum"/>
    <property type="evidence" value="ECO:0007669"/>
    <property type="project" value="TreeGrafter"/>
</dbReference>
<evidence type="ECO:0000259" key="5">
    <source>
        <dbReference type="Pfam" id="PF21656"/>
    </source>
</evidence>
<feature type="domain" description="Vacuolar sorting protein Vps3844 C-terminal" evidence="4">
    <location>
        <begin position="294"/>
        <end position="399"/>
    </location>
</feature>
<feature type="region of interest" description="Disordered" evidence="1">
    <location>
        <begin position="244"/>
        <end position="290"/>
    </location>
</feature>
<keyword evidence="2" id="KW-1133">Transmembrane helix</keyword>
<reference evidence="6 7" key="1">
    <citation type="submission" date="2019-06" db="EMBL/GenBank/DDBJ databases">
        <title>A chromosomal-level reference genome of Carpinus fangiana (Coryloideae, Betulaceae).</title>
        <authorList>
            <person name="Yang X."/>
            <person name="Wang Z."/>
            <person name="Zhang L."/>
            <person name="Hao G."/>
            <person name="Liu J."/>
            <person name="Yang Y."/>
        </authorList>
    </citation>
    <scope>NUCLEOTIDE SEQUENCE [LARGE SCALE GENOMIC DNA]</scope>
    <source>
        <strain evidence="6">Cfa_2016G</strain>
        <tissue evidence="6">Leaf</tissue>
    </source>
</reference>
<organism evidence="6 7">
    <name type="scientific">Carpinus fangiana</name>
    <dbReference type="NCBI Taxonomy" id="176857"/>
    <lineage>
        <taxon>Eukaryota</taxon>
        <taxon>Viridiplantae</taxon>
        <taxon>Streptophyta</taxon>
        <taxon>Embryophyta</taxon>
        <taxon>Tracheophyta</taxon>
        <taxon>Spermatophyta</taxon>
        <taxon>Magnoliopsida</taxon>
        <taxon>eudicotyledons</taxon>
        <taxon>Gunneridae</taxon>
        <taxon>Pentapetalae</taxon>
        <taxon>rosids</taxon>
        <taxon>fabids</taxon>
        <taxon>Fagales</taxon>
        <taxon>Betulaceae</taxon>
        <taxon>Carpinus</taxon>
    </lineage>
</organism>
<evidence type="ECO:0000256" key="3">
    <source>
        <dbReference type="SAM" id="SignalP"/>
    </source>
</evidence>
<evidence type="ECO:0000313" key="6">
    <source>
        <dbReference type="EMBL" id="KAB8611426.1"/>
    </source>
</evidence>